<dbReference type="AlphaFoldDB" id="A0A645H6P5"/>
<reference evidence="1" key="1">
    <citation type="submission" date="2019-08" db="EMBL/GenBank/DDBJ databases">
        <authorList>
            <person name="Kucharzyk K."/>
            <person name="Murdoch R.W."/>
            <person name="Higgins S."/>
            <person name="Loffler F."/>
        </authorList>
    </citation>
    <scope>NUCLEOTIDE SEQUENCE</scope>
</reference>
<comment type="caution">
    <text evidence="1">The sequence shown here is derived from an EMBL/GenBank/DDBJ whole genome shotgun (WGS) entry which is preliminary data.</text>
</comment>
<name>A0A645H6P5_9ZZZZ</name>
<proteinExistence type="predicted"/>
<gene>
    <name evidence="1" type="ORF">SDC9_181240</name>
</gene>
<dbReference type="EMBL" id="VSSQ01086401">
    <property type="protein sequence ID" value="MPN33749.1"/>
    <property type="molecule type" value="Genomic_DNA"/>
</dbReference>
<organism evidence="1">
    <name type="scientific">bioreactor metagenome</name>
    <dbReference type="NCBI Taxonomy" id="1076179"/>
    <lineage>
        <taxon>unclassified sequences</taxon>
        <taxon>metagenomes</taxon>
        <taxon>ecological metagenomes</taxon>
    </lineage>
</organism>
<accession>A0A645H6P5</accession>
<evidence type="ECO:0000313" key="1">
    <source>
        <dbReference type="EMBL" id="MPN33749.1"/>
    </source>
</evidence>
<protein>
    <submittedName>
        <fullName evidence="1">Uncharacterized protein</fullName>
    </submittedName>
</protein>
<sequence>MVAQDWRVEGGTYEIRLAASSRDIRLRALIDATPDVDLHVQDLRENAPCYYDLTNGISVPDSAFAAVLGHAIPARERQKGEQHTLNVTLSEVKHTLLGGLLAFIGRKVAMSAMATNEVDLSVIDHILYTTPLRLMSSESDISPQQIEGIVHLLNHEPIKGLKTLLSKGR</sequence>